<gene>
    <name evidence="3" type="primary">LOC112280501</name>
    <name evidence="2" type="ORF">PHYPA_004636</name>
</gene>
<feature type="compositionally biased region" description="Basic and acidic residues" evidence="1">
    <location>
        <begin position="203"/>
        <end position="217"/>
    </location>
</feature>
<sequence>MGLGLLQHSPAVLQLQGKGFVEKPRNSGLSIGGFGLNPSSVASKSLRIEGGFDCGAVGFSQLNLGNVTRRSLLVKKGARSLGKLEQSSSPSGRDGGDMRECAAESCGESKSWRSKWRNRILGNPLLAVSSTSSLFWQPFWENGLNSGTNALEFGGGGDAGTGDGFGGKGYGNGGMGGGGSSGDDGSGKFNSPGHGTHVRSVHKKEFGDEEHGNKETPVRSPDFRAPVLASLSSAAGEAVDGEAPLADLLLGRIKRPGVAEETSASVLSKTPDKGSRGGYIGKENQRDALVEEVAAHAALLIQQKDGDAAFAKRSETDALKRLQREAFFELMKVRERLDKLEFHTGLRQSRSQSSSAEGASKTRLKGEVCAGGAFVLLDDQSSRYSRAAVEQAGLHTGMNVRFTFETAYREKDSMITECSAGYPGIDGSILGGPISVTKLAYNAQVTDDFNVVVAPVGARVSDITEIVNPLQDQALTRFARVGPDMYQQCVGSALGATFRGDSALVSLSQYLGGWGIGSSSSGGPVDNGPLHLSTLAHIMFQPWENSVFSVSAVNRFWPNPPLPSSRGLHWSEMGPLILSKTRRKQKSGSSSPQMSSPRDRGTSMDNMSFHDFRTSLDNPSGVSNYASWGSPYGEPEQNIVTVSGTRGSTMQSIALAGEIDVGANMNLAGWTQADRGYWLGDSERSGVEWGVSLTKTVGKTAGWGLCVGSSKVDLCGNEDDGLHGLGERRDMQLQMEAFMKLNMGRGFTLQPGLVYLLNKQSQTPALMLRSSWAL</sequence>
<reference evidence="2 4" key="2">
    <citation type="journal article" date="2018" name="Plant J.">
        <title>The Physcomitrella patens chromosome-scale assembly reveals moss genome structure and evolution.</title>
        <authorList>
            <person name="Lang D."/>
            <person name="Ullrich K.K."/>
            <person name="Murat F."/>
            <person name="Fuchs J."/>
            <person name="Jenkins J."/>
            <person name="Haas F.B."/>
            <person name="Piednoel M."/>
            <person name="Gundlach H."/>
            <person name="Van Bel M."/>
            <person name="Meyberg R."/>
            <person name="Vives C."/>
            <person name="Morata J."/>
            <person name="Symeonidi A."/>
            <person name="Hiss M."/>
            <person name="Muchero W."/>
            <person name="Kamisugi Y."/>
            <person name="Saleh O."/>
            <person name="Blanc G."/>
            <person name="Decker E.L."/>
            <person name="van Gessel N."/>
            <person name="Grimwood J."/>
            <person name="Hayes R.D."/>
            <person name="Graham S.W."/>
            <person name="Gunter L.E."/>
            <person name="McDaniel S.F."/>
            <person name="Hoernstein S.N.W."/>
            <person name="Larsson A."/>
            <person name="Li F.W."/>
            <person name="Perroud P.F."/>
            <person name="Phillips J."/>
            <person name="Ranjan P."/>
            <person name="Rokshar D.S."/>
            <person name="Rothfels C.J."/>
            <person name="Schneider L."/>
            <person name="Shu S."/>
            <person name="Stevenson D.W."/>
            <person name="Thummler F."/>
            <person name="Tillich M."/>
            <person name="Villarreal Aguilar J.C."/>
            <person name="Widiez T."/>
            <person name="Wong G.K."/>
            <person name="Wymore A."/>
            <person name="Zhang Y."/>
            <person name="Zimmer A.D."/>
            <person name="Quatrano R.S."/>
            <person name="Mayer K.F.X."/>
            <person name="Goodstein D."/>
            <person name="Casacuberta J.M."/>
            <person name="Vandepoele K."/>
            <person name="Reski R."/>
            <person name="Cuming A.C."/>
            <person name="Tuskan G.A."/>
            <person name="Maumus F."/>
            <person name="Salse J."/>
            <person name="Schmutz J."/>
            <person name="Rensing S.A."/>
        </authorList>
    </citation>
    <scope>NUCLEOTIDE SEQUENCE [LARGE SCALE GENOMIC DNA]</scope>
    <source>
        <strain evidence="3 4">cv. Gransden 2004</strain>
    </source>
</reference>
<dbReference type="PANTHER" id="PTHR35097:SF1">
    <property type="entry name" value="GDSL ESTERASE_LIPASE"/>
    <property type="match status" value="1"/>
</dbReference>
<reference evidence="3" key="3">
    <citation type="submission" date="2020-12" db="UniProtKB">
        <authorList>
            <consortium name="EnsemblPlants"/>
        </authorList>
    </citation>
    <scope>IDENTIFICATION</scope>
</reference>
<feature type="region of interest" description="Disordered" evidence="1">
    <location>
        <begin position="176"/>
        <end position="222"/>
    </location>
</feature>
<organism evidence="2">
    <name type="scientific">Physcomitrium patens</name>
    <name type="common">Spreading-leaved earth moss</name>
    <name type="synonym">Physcomitrella patens</name>
    <dbReference type="NCBI Taxonomy" id="3218"/>
    <lineage>
        <taxon>Eukaryota</taxon>
        <taxon>Viridiplantae</taxon>
        <taxon>Streptophyta</taxon>
        <taxon>Embryophyta</taxon>
        <taxon>Bryophyta</taxon>
        <taxon>Bryophytina</taxon>
        <taxon>Bryopsida</taxon>
        <taxon>Funariidae</taxon>
        <taxon>Funariales</taxon>
        <taxon>Funariaceae</taxon>
        <taxon>Physcomitrium</taxon>
    </lineage>
</organism>
<dbReference type="RefSeq" id="XP_024371822.1">
    <property type="nucleotide sequence ID" value="XM_024516054.2"/>
</dbReference>
<dbReference type="AlphaFoldDB" id="A0A2K1KV25"/>
<dbReference type="EMBL" id="ABEU02000003">
    <property type="protein sequence ID" value="PNR57642.1"/>
    <property type="molecule type" value="Genomic_DNA"/>
</dbReference>
<feature type="region of interest" description="Disordered" evidence="1">
    <location>
        <begin position="83"/>
        <end position="102"/>
    </location>
</feature>
<name>A0A2K1KV25_PHYPA</name>
<evidence type="ECO:0000313" key="2">
    <source>
        <dbReference type="EMBL" id="PNR57642.1"/>
    </source>
</evidence>
<keyword evidence="4" id="KW-1185">Reference proteome</keyword>
<dbReference type="OrthoDB" id="2017825at2759"/>
<evidence type="ECO:0000256" key="1">
    <source>
        <dbReference type="SAM" id="MobiDB-lite"/>
    </source>
</evidence>
<feature type="compositionally biased region" description="Basic and acidic residues" evidence="1">
    <location>
        <begin position="597"/>
        <end position="614"/>
    </location>
</feature>
<dbReference type="Proteomes" id="UP000006727">
    <property type="component" value="Chromosome 3"/>
</dbReference>
<feature type="region of interest" description="Disordered" evidence="1">
    <location>
        <begin position="259"/>
        <end position="281"/>
    </location>
</feature>
<protein>
    <submittedName>
        <fullName evidence="2 3">Uncharacterized protein</fullName>
    </submittedName>
</protein>
<dbReference type="Gramene" id="Pp3c3_18780V3.1">
    <property type="protein sequence ID" value="Pp3c3_18780V3.1"/>
    <property type="gene ID" value="Pp3c3_18780"/>
</dbReference>
<dbReference type="EnsemblPlants" id="Pp3c3_18780V3.2">
    <property type="protein sequence ID" value="Pp3c3_18780V3.2"/>
    <property type="gene ID" value="Pp3c3_18780"/>
</dbReference>
<reference evidence="2 4" key="1">
    <citation type="journal article" date="2008" name="Science">
        <title>The Physcomitrella genome reveals evolutionary insights into the conquest of land by plants.</title>
        <authorList>
            <person name="Rensing S."/>
            <person name="Lang D."/>
            <person name="Zimmer A."/>
            <person name="Terry A."/>
            <person name="Salamov A."/>
            <person name="Shapiro H."/>
            <person name="Nishiyama T."/>
            <person name="Perroud P.-F."/>
            <person name="Lindquist E."/>
            <person name="Kamisugi Y."/>
            <person name="Tanahashi T."/>
            <person name="Sakakibara K."/>
            <person name="Fujita T."/>
            <person name="Oishi K."/>
            <person name="Shin-I T."/>
            <person name="Kuroki Y."/>
            <person name="Toyoda A."/>
            <person name="Suzuki Y."/>
            <person name="Hashimoto A."/>
            <person name="Yamaguchi K."/>
            <person name="Sugano A."/>
            <person name="Kohara Y."/>
            <person name="Fujiyama A."/>
            <person name="Anterola A."/>
            <person name="Aoki S."/>
            <person name="Ashton N."/>
            <person name="Barbazuk W.B."/>
            <person name="Barker E."/>
            <person name="Bennetzen J."/>
            <person name="Bezanilla M."/>
            <person name="Blankenship R."/>
            <person name="Cho S.H."/>
            <person name="Dutcher S."/>
            <person name="Estelle M."/>
            <person name="Fawcett J.A."/>
            <person name="Gundlach H."/>
            <person name="Hanada K."/>
            <person name="Heyl A."/>
            <person name="Hicks K.A."/>
            <person name="Hugh J."/>
            <person name="Lohr M."/>
            <person name="Mayer K."/>
            <person name="Melkozernov A."/>
            <person name="Murata T."/>
            <person name="Nelson D."/>
            <person name="Pils B."/>
            <person name="Prigge M."/>
            <person name="Reiss B."/>
            <person name="Renner T."/>
            <person name="Rombauts S."/>
            <person name="Rushton P."/>
            <person name="Sanderfoot A."/>
            <person name="Schween G."/>
            <person name="Shiu S.-H."/>
            <person name="Stueber K."/>
            <person name="Theodoulou F.L."/>
            <person name="Tu H."/>
            <person name="Van de Peer Y."/>
            <person name="Verrier P.J."/>
            <person name="Waters E."/>
            <person name="Wood A."/>
            <person name="Yang L."/>
            <person name="Cove D."/>
            <person name="Cuming A."/>
            <person name="Hasebe M."/>
            <person name="Lucas S."/>
            <person name="Mishler D.B."/>
            <person name="Reski R."/>
            <person name="Grigoriev I."/>
            <person name="Quatrano R.S."/>
            <person name="Boore J.L."/>
        </authorList>
    </citation>
    <scope>NUCLEOTIDE SEQUENCE [LARGE SCALE GENOMIC DNA]</scope>
    <source>
        <strain evidence="3 4">cv. Gransden 2004</strain>
    </source>
</reference>
<evidence type="ECO:0000313" key="4">
    <source>
        <dbReference type="Proteomes" id="UP000006727"/>
    </source>
</evidence>
<dbReference type="EnsemblPlants" id="Pp3c3_18780V3.1">
    <property type="protein sequence ID" value="Pp3c3_18780V3.1"/>
    <property type="gene ID" value="Pp3c3_18780"/>
</dbReference>
<dbReference type="GeneID" id="112280501"/>
<dbReference type="Gramene" id="Pp3c3_18780V3.2">
    <property type="protein sequence ID" value="Pp3c3_18780V3.2"/>
    <property type="gene ID" value="Pp3c3_18780"/>
</dbReference>
<evidence type="ECO:0000313" key="3">
    <source>
        <dbReference type="EnsemblPlants" id="Pp3c3_18780V3.1"/>
    </source>
</evidence>
<dbReference type="PaxDb" id="3218-PP1S312_44V6.1"/>
<feature type="compositionally biased region" description="Low complexity" evidence="1">
    <location>
        <begin position="587"/>
        <end position="596"/>
    </location>
</feature>
<accession>A0A2K1KV25</accession>
<dbReference type="PANTHER" id="PTHR35097">
    <property type="entry name" value="GDSL ESTERASE/LIPASE"/>
    <property type="match status" value="1"/>
</dbReference>
<feature type="region of interest" description="Disordered" evidence="1">
    <location>
        <begin position="580"/>
        <end position="615"/>
    </location>
</feature>
<proteinExistence type="predicted"/>